<protein>
    <recommendedName>
        <fullName evidence="2">LamG-like jellyroll fold domain-containing protein</fullName>
    </recommendedName>
</protein>
<accession>X1FWL4</accession>
<dbReference type="InterPro" id="IPR013320">
    <property type="entry name" value="ConA-like_dom_sf"/>
</dbReference>
<feature type="non-terminal residue" evidence="1">
    <location>
        <position position="220"/>
    </location>
</feature>
<dbReference type="AlphaFoldDB" id="X1FWL4"/>
<name>X1FWL4_9ZZZZ</name>
<reference evidence="1" key="1">
    <citation type="journal article" date="2014" name="Front. Microbiol.">
        <title>High frequency of phylogenetically diverse reductive dehalogenase-homologous genes in deep subseafloor sedimentary metagenomes.</title>
        <authorList>
            <person name="Kawai M."/>
            <person name="Futagami T."/>
            <person name="Toyoda A."/>
            <person name="Takaki Y."/>
            <person name="Nishi S."/>
            <person name="Hori S."/>
            <person name="Arai W."/>
            <person name="Tsubouchi T."/>
            <person name="Morono Y."/>
            <person name="Uchiyama I."/>
            <person name="Ito T."/>
            <person name="Fujiyama A."/>
            <person name="Inagaki F."/>
            <person name="Takami H."/>
        </authorList>
    </citation>
    <scope>NUCLEOTIDE SEQUENCE</scope>
    <source>
        <strain evidence="1">Expedition CK06-06</strain>
    </source>
</reference>
<evidence type="ECO:0000313" key="1">
    <source>
        <dbReference type="EMBL" id="GAH49407.1"/>
    </source>
</evidence>
<proteinExistence type="predicted"/>
<gene>
    <name evidence="1" type="ORF">S03H2_33613</name>
</gene>
<organism evidence="1">
    <name type="scientific">marine sediment metagenome</name>
    <dbReference type="NCBI Taxonomy" id="412755"/>
    <lineage>
        <taxon>unclassified sequences</taxon>
        <taxon>metagenomes</taxon>
        <taxon>ecological metagenomes</taxon>
    </lineage>
</organism>
<dbReference type="Gene3D" id="2.60.120.200">
    <property type="match status" value="1"/>
</dbReference>
<sequence>MKKYYFLIIVALILGLVLTGCSLLSNISQVPATEQSGITYLTKNGTSPVLVARWKFDEESGATTVADNSGNNNTGDIYGATPGEMGKFGNALSFDGADDYVDCGAEVDDSINTGITLEAWIMPAFQQSGGIISNDITNSTKKGYDFFLWYGNAIYGRLYIDFCLGRTSWAIPSSDWYNQWHHVAATWNGSKIMLYVDESMVEEVEYSGTYCDPGKDTFIG</sequence>
<evidence type="ECO:0008006" key="2">
    <source>
        <dbReference type="Google" id="ProtNLM"/>
    </source>
</evidence>
<dbReference type="EMBL" id="BARU01020469">
    <property type="protein sequence ID" value="GAH49407.1"/>
    <property type="molecule type" value="Genomic_DNA"/>
</dbReference>
<dbReference type="Pfam" id="PF13385">
    <property type="entry name" value="Laminin_G_3"/>
    <property type="match status" value="1"/>
</dbReference>
<comment type="caution">
    <text evidence="1">The sequence shown here is derived from an EMBL/GenBank/DDBJ whole genome shotgun (WGS) entry which is preliminary data.</text>
</comment>
<dbReference type="SUPFAM" id="SSF49899">
    <property type="entry name" value="Concanavalin A-like lectins/glucanases"/>
    <property type="match status" value="1"/>
</dbReference>
<dbReference type="PROSITE" id="PS51257">
    <property type="entry name" value="PROKAR_LIPOPROTEIN"/>
    <property type="match status" value="1"/>
</dbReference>